<protein>
    <submittedName>
        <fullName evidence="2">Uncharacterized protein</fullName>
    </submittedName>
</protein>
<accession>A0AAE0Z9Y3</accession>
<keyword evidence="3" id="KW-1185">Reference proteome</keyword>
<dbReference type="AlphaFoldDB" id="A0AAE0Z9Y3"/>
<evidence type="ECO:0000256" key="1">
    <source>
        <dbReference type="SAM" id="MobiDB-lite"/>
    </source>
</evidence>
<sequence>MSPSIHTSSLSNLMSPSIHTATHPPSQTSCLPQYTQPHTLPLKPHVSLNTHSHTPSLSNLTSPSIHRVFAVPFSSRKDSPSPTISHRQPFLLASVCSDPSGTSDFGRKQEKNKQFPLPGQSLSFFPFTRKQKADVDEHKQTWSPHRTAPDVSPRACVRRDLSAHQNGPRNTKQRVLTALSTIKRREKSVWYTDTPLTPGLQD</sequence>
<gene>
    <name evidence="2" type="ORF">RRG08_008472</name>
</gene>
<dbReference type="Proteomes" id="UP001283361">
    <property type="component" value="Unassembled WGS sequence"/>
</dbReference>
<comment type="caution">
    <text evidence="2">The sequence shown here is derived from an EMBL/GenBank/DDBJ whole genome shotgun (WGS) entry which is preliminary data.</text>
</comment>
<feature type="region of interest" description="Disordered" evidence="1">
    <location>
        <begin position="1"/>
        <end position="61"/>
    </location>
</feature>
<dbReference type="EMBL" id="JAWDGP010004422">
    <property type="protein sequence ID" value="KAK3764592.1"/>
    <property type="molecule type" value="Genomic_DNA"/>
</dbReference>
<feature type="compositionally biased region" description="Polar residues" evidence="1">
    <location>
        <begin position="1"/>
        <end position="38"/>
    </location>
</feature>
<feature type="compositionally biased region" description="Polar residues" evidence="1">
    <location>
        <begin position="47"/>
        <end position="61"/>
    </location>
</feature>
<organism evidence="2 3">
    <name type="scientific">Elysia crispata</name>
    <name type="common">lettuce slug</name>
    <dbReference type="NCBI Taxonomy" id="231223"/>
    <lineage>
        <taxon>Eukaryota</taxon>
        <taxon>Metazoa</taxon>
        <taxon>Spiralia</taxon>
        <taxon>Lophotrochozoa</taxon>
        <taxon>Mollusca</taxon>
        <taxon>Gastropoda</taxon>
        <taxon>Heterobranchia</taxon>
        <taxon>Euthyneura</taxon>
        <taxon>Panpulmonata</taxon>
        <taxon>Sacoglossa</taxon>
        <taxon>Placobranchoidea</taxon>
        <taxon>Plakobranchidae</taxon>
        <taxon>Elysia</taxon>
    </lineage>
</organism>
<evidence type="ECO:0000313" key="2">
    <source>
        <dbReference type="EMBL" id="KAK3764592.1"/>
    </source>
</evidence>
<reference evidence="2" key="1">
    <citation type="journal article" date="2023" name="G3 (Bethesda)">
        <title>A reference genome for the long-term kleptoplast-retaining sea slug Elysia crispata morphotype clarki.</title>
        <authorList>
            <person name="Eastman K.E."/>
            <person name="Pendleton A.L."/>
            <person name="Shaikh M.A."/>
            <person name="Suttiyut T."/>
            <person name="Ogas R."/>
            <person name="Tomko P."/>
            <person name="Gavelis G."/>
            <person name="Widhalm J.R."/>
            <person name="Wisecaver J.H."/>
        </authorList>
    </citation>
    <scope>NUCLEOTIDE SEQUENCE</scope>
    <source>
        <strain evidence="2">ECLA1</strain>
    </source>
</reference>
<proteinExistence type="predicted"/>
<name>A0AAE0Z9Y3_9GAST</name>
<evidence type="ECO:0000313" key="3">
    <source>
        <dbReference type="Proteomes" id="UP001283361"/>
    </source>
</evidence>